<evidence type="ECO:0000313" key="2">
    <source>
        <dbReference type="Proteomes" id="UP000278632"/>
    </source>
</evidence>
<sequence>MATDTFADLVTKGATDTEQKRHLAEGGQIAITLRVPKNLKEAAQEQASLKGMSFSAYMRTCLIHDLTGGE</sequence>
<evidence type="ECO:0000313" key="1">
    <source>
        <dbReference type="EMBL" id="RNL43199.1"/>
    </source>
</evidence>
<dbReference type="SUPFAM" id="SSF47598">
    <property type="entry name" value="Ribbon-helix-helix"/>
    <property type="match status" value="1"/>
</dbReference>
<gene>
    <name evidence="1" type="ORF">DMP08_07650</name>
</gene>
<dbReference type="GO" id="GO:0006355">
    <property type="term" value="P:regulation of DNA-templated transcription"/>
    <property type="evidence" value="ECO:0007669"/>
    <property type="project" value="InterPro"/>
</dbReference>
<accession>A0A3N0B820</accession>
<dbReference type="EMBL" id="QICD01000013">
    <property type="protein sequence ID" value="RNL43199.1"/>
    <property type="molecule type" value="Genomic_DNA"/>
</dbReference>
<dbReference type="RefSeq" id="WP_123192337.1">
    <property type="nucleotide sequence ID" value="NZ_QICD01000013.1"/>
</dbReference>
<dbReference type="InterPro" id="IPR010985">
    <property type="entry name" value="Ribbon_hlx_hlx"/>
</dbReference>
<reference evidence="2" key="1">
    <citation type="submission" date="2018-05" db="EMBL/GenBank/DDBJ databases">
        <title>Genome Sequencing of selected type strains of the family Eggerthellaceae.</title>
        <authorList>
            <person name="Danylec N."/>
            <person name="Stoll D.A."/>
            <person name="Doetsch A."/>
            <person name="Huch M."/>
        </authorList>
    </citation>
    <scope>NUCLEOTIDE SEQUENCE [LARGE SCALE GENOMIC DNA]</scope>
    <source>
        <strain evidence="2">DSM 16106</strain>
    </source>
</reference>
<organism evidence="1 2">
    <name type="scientific">Paraeggerthella hongkongensis</name>
    <dbReference type="NCBI Taxonomy" id="230658"/>
    <lineage>
        <taxon>Bacteria</taxon>
        <taxon>Bacillati</taxon>
        <taxon>Actinomycetota</taxon>
        <taxon>Coriobacteriia</taxon>
        <taxon>Eggerthellales</taxon>
        <taxon>Eggerthellaceae</taxon>
        <taxon>Paraeggerthella</taxon>
    </lineage>
</organism>
<proteinExistence type="predicted"/>
<dbReference type="Proteomes" id="UP000278632">
    <property type="component" value="Unassembled WGS sequence"/>
</dbReference>
<dbReference type="AlphaFoldDB" id="A0A3N0B820"/>
<comment type="caution">
    <text evidence="1">The sequence shown here is derived from an EMBL/GenBank/DDBJ whole genome shotgun (WGS) entry which is preliminary data.</text>
</comment>
<keyword evidence="2" id="KW-1185">Reference proteome</keyword>
<protein>
    <submittedName>
        <fullName evidence="1">Uncharacterized protein</fullName>
    </submittedName>
</protein>
<name>A0A3N0B820_9ACTN</name>